<feature type="transmembrane region" description="Helical" evidence="6">
    <location>
        <begin position="42"/>
        <end position="62"/>
    </location>
</feature>
<keyword evidence="4 6" id="KW-1133">Transmembrane helix</keyword>
<gene>
    <name evidence="8" type="primary">bmr3_3</name>
    <name evidence="8" type="ORF">NRB56_20670</name>
</gene>
<evidence type="ECO:0000313" key="9">
    <source>
        <dbReference type="Proteomes" id="UP000431401"/>
    </source>
</evidence>
<feature type="transmembrane region" description="Helical" evidence="6">
    <location>
        <begin position="263"/>
        <end position="287"/>
    </location>
</feature>
<feature type="transmembrane region" description="Helical" evidence="6">
    <location>
        <begin position="196"/>
        <end position="213"/>
    </location>
</feature>
<feature type="transmembrane region" description="Helical" evidence="6">
    <location>
        <begin position="405"/>
        <end position="424"/>
    </location>
</feature>
<dbReference type="EMBL" id="WEGI01000004">
    <property type="protein sequence ID" value="MQY26497.1"/>
    <property type="molecule type" value="Genomic_DNA"/>
</dbReference>
<protein>
    <submittedName>
        <fullName evidence="8">Multidrug resistance protein 3</fullName>
    </submittedName>
</protein>
<comment type="caution">
    <text evidence="8">The sequence shown here is derived from an EMBL/GenBank/DDBJ whole genome shotgun (WGS) entry which is preliminary data.</text>
</comment>
<evidence type="ECO:0000256" key="6">
    <source>
        <dbReference type="SAM" id="Phobius"/>
    </source>
</evidence>
<evidence type="ECO:0000256" key="1">
    <source>
        <dbReference type="ARBA" id="ARBA00004651"/>
    </source>
</evidence>
<dbReference type="InterPro" id="IPR036259">
    <property type="entry name" value="MFS_trans_sf"/>
</dbReference>
<evidence type="ECO:0000259" key="7">
    <source>
        <dbReference type="PROSITE" id="PS50850"/>
    </source>
</evidence>
<dbReference type="Pfam" id="PF07690">
    <property type="entry name" value="MFS_1"/>
    <property type="match status" value="1"/>
</dbReference>
<dbReference type="SUPFAM" id="SSF103473">
    <property type="entry name" value="MFS general substrate transporter"/>
    <property type="match status" value="2"/>
</dbReference>
<feature type="domain" description="Major facilitator superfamily (MFS) profile" evidence="7">
    <location>
        <begin position="8"/>
        <end position="460"/>
    </location>
</feature>
<feature type="transmembrane region" description="Helical" evidence="6">
    <location>
        <begin position="74"/>
        <end position="92"/>
    </location>
</feature>
<feature type="transmembrane region" description="Helical" evidence="6">
    <location>
        <begin position="307"/>
        <end position="328"/>
    </location>
</feature>
<dbReference type="PROSITE" id="PS50850">
    <property type="entry name" value="MFS"/>
    <property type="match status" value="1"/>
</dbReference>
<dbReference type="PANTHER" id="PTHR42718">
    <property type="entry name" value="MAJOR FACILITATOR SUPERFAMILY MULTIDRUG TRANSPORTER MFSC"/>
    <property type="match status" value="1"/>
</dbReference>
<dbReference type="GO" id="GO:0022857">
    <property type="term" value="F:transmembrane transporter activity"/>
    <property type="evidence" value="ECO:0007669"/>
    <property type="project" value="InterPro"/>
</dbReference>
<keyword evidence="9" id="KW-1185">Reference proteome</keyword>
<feature type="transmembrane region" description="Helical" evidence="6">
    <location>
        <begin position="131"/>
        <end position="152"/>
    </location>
</feature>
<dbReference type="PANTHER" id="PTHR42718:SF9">
    <property type="entry name" value="MAJOR FACILITATOR SUPERFAMILY MULTIDRUG TRANSPORTER MFSC"/>
    <property type="match status" value="1"/>
</dbReference>
<dbReference type="AlphaFoldDB" id="A0A7K0DLG1"/>
<keyword evidence="2" id="KW-0813">Transport</keyword>
<feature type="transmembrane region" description="Helical" evidence="6">
    <location>
        <begin position="359"/>
        <end position="384"/>
    </location>
</feature>
<keyword evidence="3 6" id="KW-0812">Transmembrane</keyword>
<dbReference type="InterPro" id="IPR011701">
    <property type="entry name" value="MFS"/>
</dbReference>
<organism evidence="8 9">
    <name type="scientific">Nocardia aurantia</name>
    <dbReference type="NCBI Taxonomy" id="2585199"/>
    <lineage>
        <taxon>Bacteria</taxon>
        <taxon>Bacillati</taxon>
        <taxon>Actinomycetota</taxon>
        <taxon>Actinomycetes</taxon>
        <taxon>Mycobacteriales</taxon>
        <taxon>Nocardiaceae</taxon>
        <taxon>Nocardia</taxon>
    </lineage>
</organism>
<name>A0A7K0DLG1_9NOCA</name>
<feature type="transmembrane region" description="Helical" evidence="6">
    <location>
        <begin position="98"/>
        <end position="119"/>
    </location>
</feature>
<accession>A0A7K0DLG1</accession>
<proteinExistence type="predicted"/>
<evidence type="ECO:0000256" key="2">
    <source>
        <dbReference type="ARBA" id="ARBA00022448"/>
    </source>
</evidence>
<evidence type="ECO:0000256" key="5">
    <source>
        <dbReference type="ARBA" id="ARBA00023136"/>
    </source>
</evidence>
<reference evidence="8 9" key="1">
    <citation type="submission" date="2019-10" db="EMBL/GenBank/DDBJ databases">
        <title>Nocardia macrotermitis sp. nov. and Nocardia aurantia sp. nov., isolated from the gut of fungus growing-termite Macrotermes natalensis.</title>
        <authorList>
            <person name="Benndorf R."/>
            <person name="Schwitalla J."/>
            <person name="Martin K."/>
            <person name="De Beer W."/>
            <person name="Kaster A.-K."/>
            <person name="Vollmers J."/>
            <person name="Poulsen M."/>
            <person name="Beemelmanns C."/>
        </authorList>
    </citation>
    <scope>NUCLEOTIDE SEQUENCE [LARGE SCALE GENOMIC DNA]</scope>
    <source>
        <strain evidence="8 9">RB56</strain>
    </source>
</reference>
<keyword evidence="5 6" id="KW-0472">Membrane</keyword>
<evidence type="ECO:0000256" key="4">
    <source>
        <dbReference type="ARBA" id="ARBA00022989"/>
    </source>
</evidence>
<evidence type="ECO:0000256" key="3">
    <source>
        <dbReference type="ARBA" id="ARBA00022692"/>
    </source>
</evidence>
<evidence type="ECO:0000313" key="8">
    <source>
        <dbReference type="EMBL" id="MQY26497.1"/>
    </source>
</evidence>
<feature type="transmembrane region" description="Helical" evidence="6">
    <location>
        <begin position="219"/>
        <end position="242"/>
    </location>
</feature>
<dbReference type="Gene3D" id="1.20.1250.20">
    <property type="entry name" value="MFS general substrate transporter like domains"/>
    <property type="match status" value="2"/>
</dbReference>
<feature type="transmembrane region" description="Helical" evidence="6">
    <location>
        <begin position="164"/>
        <end position="184"/>
    </location>
</feature>
<dbReference type="GO" id="GO:0005886">
    <property type="term" value="C:plasma membrane"/>
    <property type="evidence" value="ECO:0007669"/>
    <property type="project" value="UniProtKB-SubCell"/>
</dbReference>
<feature type="transmembrane region" description="Helical" evidence="6">
    <location>
        <begin position="436"/>
        <end position="456"/>
    </location>
</feature>
<dbReference type="Proteomes" id="UP000431401">
    <property type="component" value="Unassembled WGS sequence"/>
</dbReference>
<sequence>MERKGLSLTAALAFAAMIVTLMQTQAVPILGLIATDLHESTTSVSWVTTSTLLAAAVFTPLLGRMGDLYGKKPTLLGVLAVAVVGSVVSALADSLAVLLVGRALQGVATAIFPLALAVLREHIPARRLHGAMAIVSGTLGFGGGIGLVSTGLLTKGHDADYHVVFWFTAALSILALIATAVAVPAASQRHPGSVDVPGALTLGGFLVLLLLPISQGHTWGWTSAGTLGCFAAAIVLAILWVITERKVPVPLVDLDMFTHRPVLFTNLAGLLIGFAMFLQFTGVSYLSQIPARAAGYGFGASILRASVQYLLPGTLAMMVAAPIGGLLVGRLGGRWVLALSGLVGTIGFGWLALQHDDTTPVILSGVVVGVAISFAYAAMPALIAAGVPHHQSGVANGINSISRTVGSSLGSAIITTLLTGKLLPHLSLPQEGQFTLAFWVGAGACAATILAAVLGLRPARPGATTEVASSATAEPATVG</sequence>
<comment type="subcellular location">
    <subcellularLocation>
        <location evidence="1">Cell membrane</location>
        <topology evidence="1">Multi-pass membrane protein</topology>
    </subcellularLocation>
</comment>
<dbReference type="InterPro" id="IPR020846">
    <property type="entry name" value="MFS_dom"/>
</dbReference>
<feature type="transmembrane region" description="Helical" evidence="6">
    <location>
        <begin position="335"/>
        <end position="353"/>
    </location>
</feature>
<dbReference type="RefSeq" id="WP_319942800.1">
    <property type="nucleotide sequence ID" value="NZ_WEGI01000004.1"/>
</dbReference>